<reference evidence="3 4" key="1">
    <citation type="submission" date="2007-04" db="EMBL/GenBank/DDBJ databases">
        <title>Complete genome sequence of Burkholderia multivorans ATCC 17616.</title>
        <authorList>
            <person name="Ohtsubo Y."/>
            <person name="Yamashita A."/>
            <person name="Kurokawa K."/>
            <person name="Takami H."/>
            <person name="Yuhara S."/>
            <person name="Nishiyama E."/>
            <person name="Endo R."/>
            <person name="Miyazaki R."/>
            <person name="Ono A."/>
            <person name="Yano K."/>
            <person name="Ito M."/>
            <person name="Sota M."/>
            <person name="Yuji N."/>
            <person name="Hattori M."/>
            <person name="Tsuda M."/>
        </authorList>
    </citation>
    <scope>NUCLEOTIDE SEQUENCE [LARGE SCALE GENOMIC DNA]</scope>
    <source>
        <strain evidence="4">ATCC 17616 / 249</strain>
    </source>
</reference>
<feature type="domain" description="HNH nuclease" evidence="2">
    <location>
        <begin position="158"/>
        <end position="217"/>
    </location>
</feature>
<proteinExistence type="predicted"/>
<protein>
    <submittedName>
        <fullName evidence="3">5-methylcytosine-specific restriction enzyme A</fullName>
    </submittedName>
</protein>
<dbReference type="GO" id="GO:0003676">
    <property type="term" value="F:nucleic acid binding"/>
    <property type="evidence" value="ECO:0007669"/>
    <property type="project" value="InterPro"/>
</dbReference>
<organism evidence="3 4">
    <name type="scientific">Burkholderia multivorans (strain ATCC 17616 / 249)</name>
    <dbReference type="NCBI Taxonomy" id="395019"/>
    <lineage>
        <taxon>Bacteria</taxon>
        <taxon>Pseudomonadati</taxon>
        <taxon>Pseudomonadota</taxon>
        <taxon>Betaproteobacteria</taxon>
        <taxon>Burkholderiales</taxon>
        <taxon>Burkholderiaceae</taxon>
        <taxon>Burkholderia</taxon>
        <taxon>Burkholderia cepacia complex</taxon>
    </lineage>
</organism>
<keyword evidence="4" id="KW-1185">Reference proteome</keyword>
<dbReference type="Pfam" id="PF01844">
    <property type="entry name" value="HNH"/>
    <property type="match status" value="1"/>
</dbReference>
<dbReference type="REBASE" id="18342">
    <property type="entry name" value="BmuJMcrAP"/>
</dbReference>
<dbReference type="SMART" id="SM00507">
    <property type="entry name" value="HNHc"/>
    <property type="match status" value="1"/>
</dbReference>
<evidence type="ECO:0000259" key="2">
    <source>
        <dbReference type="SMART" id="SM00507"/>
    </source>
</evidence>
<evidence type="ECO:0000256" key="1">
    <source>
        <dbReference type="SAM" id="MobiDB-lite"/>
    </source>
</evidence>
<sequence>MPTSPTQAPISDEVSAPADGRPWTHEELRAAVDAYLEMLDSERAKRRYVKTEVYRALAERFHRTAKAFEYRMQNISYVLALMGRDWLPGLKPARNVGANGVLIEQFINEREYRTTAPVVEFELDVRDRLKRVPVAPPTGNARPEVGYATVAQVRRDPAVKAWVLAQARGTCECCGNPAPFADADGLPYLEVHHVRRLAERGPDVISNAVAICPNCHRELHYGEKARELVERLYTRVPRLVRV</sequence>
<evidence type="ECO:0000313" key="3">
    <source>
        <dbReference type="EMBL" id="BAG46135.1"/>
    </source>
</evidence>
<gene>
    <name evidence="3" type="primary">mcrA</name>
    <name evidence="3" type="ordered locus">BMULJ_04278</name>
</gene>
<evidence type="ECO:0000313" key="4">
    <source>
        <dbReference type="Proteomes" id="UP000008815"/>
    </source>
</evidence>
<dbReference type="Gene3D" id="1.10.30.50">
    <property type="match status" value="1"/>
</dbReference>
<dbReference type="AlphaFoldDB" id="A0A0H3KRC3"/>
<feature type="region of interest" description="Disordered" evidence="1">
    <location>
        <begin position="1"/>
        <end position="22"/>
    </location>
</feature>
<dbReference type="EMBL" id="AP009386">
    <property type="protein sequence ID" value="BAG46135.1"/>
    <property type="molecule type" value="Genomic_DNA"/>
</dbReference>
<dbReference type="eggNOG" id="COG1403">
    <property type="taxonomic scope" value="Bacteria"/>
</dbReference>
<dbReference type="InterPro" id="IPR002711">
    <property type="entry name" value="HNH"/>
</dbReference>
<dbReference type="GO" id="GO:0008270">
    <property type="term" value="F:zinc ion binding"/>
    <property type="evidence" value="ECO:0007669"/>
    <property type="project" value="InterPro"/>
</dbReference>
<dbReference type="KEGG" id="bmj:BMULJ_04278"/>
<dbReference type="HOGENOM" id="CLU_072764_0_0_4"/>
<dbReference type="GO" id="GO:0004519">
    <property type="term" value="F:endonuclease activity"/>
    <property type="evidence" value="ECO:0007669"/>
    <property type="project" value="InterPro"/>
</dbReference>
<name>A0A0H3KRC3_BURM1</name>
<dbReference type="KEGG" id="bmu:Bmul_4228"/>
<accession>A0A0H3KRC3</accession>
<dbReference type="CDD" id="cd00085">
    <property type="entry name" value="HNHc"/>
    <property type="match status" value="1"/>
</dbReference>
<dbReference type="STRING" id="395019.BMULJ_04278"/>
<dbReference type="Proteomes" id="UP000008815">
    <property type="component" value="Chromosome 2"/>
</dbReference>
<dbReference type="InterPro" id="IPR003615">
    <property type="entry name" value="HNH_nuc"/>
</dbReference>